<comment type="caution">
    <text evidence="2">The sequence shown here is derived from an EMBL/GenBank/DDBJ whole genome shotgun (WGS) entry which is preliminary data.</text>
</comment>
<dbReference type="EMBL" id="JAQQWP010000002">
    <property type="protein sequence ID" value="KAK8129382.1"/>
    <property type="molecule type" value="Genomic_DNA"/>
</dbReference>
<keyword evidence="3" id="KW-1185">Reference proteome</keyword>
<dbReference type="PANTHER" id="PTHR21310">
    <property type="entry name" value="AMINOGLYCOSIDE PHOSPHOTRANSFERASE-RELATED-RELATED"/>
    <property type="match status" value="1"/>
</dbReference>
<evidence type="ECO:0000313" key="3">
    <source>
        <dbReference type="Proteomes" id="UP001392437"/>
    </source>
</evidence>
<evidence type="ECO:0000313" key="2">
    <source>
        <dbReference type="EMBL" id="KAK8129382.1"/>
    </source>
</evidence>
<name>A0AAW0R673_9PEZI</name>
<protein>
    <submittedName>
        <fullName evidence="2">Kinase-like protein</fullName>
    </submittedName>
</protein>
<dbReference type="Gene3D" id="3.90.1200.10">
    <property type="match status" value="1"/>
</dbReference>
<proteinExistence type="predicted"/>
<keyword evidence="2" id="KW-0808">Transferase</keyword>
<sequence length="383" mass="42871">MGTPSDYLPRSVSDDSIQELLELVGLPRATEIRSAAVTAQYHAVYFIAVPASSHTTNRELVLRISGNHLPTIKTENEIAVMTWVARNTTIPIPQVIAYDSTANNPIAHEYTLLSRVAGHTLSDVYPSLGQDQIAHILDQLIDFLSQLQAHEFHAVGGLHLNKNDNQIEVSRTVDETFWQVPDIEQIWPQETVDSLNVGGPYVTYVDLISAQVRTYIRLIRIHGKLVFMRDAVPQLERFVQSLQTHAEELNKVKLRLAHKDLHFANMLYDPASGAITAVLDWEFAGVVPFTKWNPRRAFLWNARDDADSADEKQRLLGLFQSRCAEKGVEILEDAAYASPLQESMQMVADFLRAITEVTPRGQGENLVQGWKAAVLANAAKFEP</sequence>
<dbReference type="SUPFAM" id="SSF56112">
    <property type="entry name" value="Protein kinase-like (PK-like)"/>
    <property type="match status" value="1"/>
</dbReference>
<organism evidence="2 3">
    <name type="scientific">Apiospora kogelbergensis</name>
    <dbReference type="NCBI Taxonomy" id="1337665"/>
    <lineage>
        <taxon>Eukaryota</taxon>
        <taxon>Fungi</taxon>
        <taxon>Dikarya</taxon>
        <taxon>Ascomycota</taxon>
        <taxon>Pezizomycotina</taxon>
        <taxon>Sordariomycetes</taxon>
        <taxon>Xylariomycetidae</taxon>
        <taxon>Amphisphaeriales</taxon>
        <taxon>Apiosporaceae</taxon>
        <taxon>Apiospora</taxon>
    </lineage>
</organism>
<dbReference type="GO" id="GO:0016301">
    <property type="term" value="F:kinase activity"/>
    <property type="evidence" value="ECO:0007669"/>
    <property type="project" value="UniProtKB-KW"/>
</dbReference>
<dbReference type="Proteomes" id="UP001392437">
    <property type="component" value="Unassembled WGS sequence"/>
</dbReference>
<reference evidence="2 3" key="1">
    <citation type="submission" date="2023-01" db="EMBL/GenBank/DDBJ databases">
        <title>Analysis of 21 Apiospora genomes using comparative genomics revels a genus with tremendous synthesis potential of carbohydrate active enzymes and secondary metabolites.</title>
        <authorList>
            <person name="Sorensen T."/>
        </authorList>
    </citation>
    <scope>NUCLEOTIDE SEQUENCE [LARGE SCALE GENOMIC DNA]</scope>
    <source>
        <strain evidence="2 3">CBS 117206</strain>
    </source>
</reference>
<dbReference type="AlphaFoldDB" id="A0AAW0R673"/>
<gene>
    <name evidence="2" type="ORF">PG999_001762</name>
</gene>
<keyword evidence="2" id="KW-0418">Kinase</keyword>
<accession>A0AAW0R673</accession>
<feature type="domain" description="Aminoglycoside phosphotransferase" evidence="1">
    <location>
        <begin position="54"/>
        <end position="288"/>
    </location>
</feature>
<dbReference type="InterPro" id="IPR002575">
    <property type="entry name" value="Aminoglycoside_PTrfase"/>
</dbReference>
<dbReference type="PANTHER" id="PTHR21310:SF15">
    <property type="entry name" value="AMINOGLYCOSIDE PHOSPHOTRANSFERASE DOMAIN-CONTAINING PROTEIN"/>
    <property type="match status" value="1"/>
</dbReference>
<dbReference type="Pfam" id="PF01636">
    <property type="entry name" value="APH"/>
    <property type="match status" value="1"/>
</dbReference>
<dbReference type="InterPro" id="IPR011009">
    <property type="entry name" value="Kinase-like_dom_sf"/>
</dbReference>
<evidence type="ECO:0000259" key="1">
    <source>
        <dbReference type="Pfam" id="PF01636"/>
    </source>
</evidence>
<dbReference type="InterPro" id="IPR051678">
    <property type="entry name" value="AGP_Transferase"/>
</dbReference>